<accession>A0A6M1LDM0</accession>
<gene>
    <name evidence="1" type="ORF">ENC19_28445</name>
</gene>
<protein>
    <submittedName>
        <fullName evidence="1">Uncharacterized protein</fullName>
    </submittedName>
</protein>
<evidence type="ECO:0000313" key="1">
    <source>
        <dbReference type="EMBL" id="NGM16271.1"/>
    </source>
</evidence>
<reference evidence="1 2" key="1">
    <citation type="submission" date="2020-02" db="EMBL/GenBank/DDBJ databases">
        <title>Draft Genome Sequence of Verrucosispora sp. Strain CWR15, Isolated from Gulf of Mexico Sponge.</title>
        <authorList>
            <person name="Kennedy S.J."/>
            <person name="Cella E."/>
            <person name="Azarian T."/>
            <person name="Baker B.J."/>
            <person name="Shaw L.N."/>
        </authorList>
    </citation>
    <scope>NUCLEOTIDE SEQUENCE [LARGE SCALE GENOMIC DNA]</scope>
    <source>
        <strain evidence="1 2">CWR15</strain>
    </source>
</reference>
<sequence length="138" mass="14908">MSDRFATLLSCIDGRIQRPLDEWARRHLDVEYLDTITEPGPEAVLATTGEARLDALLAKVRVSQRAHGSATLVVAAHSDCAGNPVSLTEHHRQLRAGLSRLAGRLPGTHLLAVHAGRCGHRCWTPELVAEVTPPESGP</sequence>
<dbReference type="Proteomes" id="UP000478148">
    <property type="component" value="Unassembled WGS sequence"/>
</dbReference>
<dbReference type="GO" id="GO:0004089">
    <property type="term" value="F:carbonate dehydratase activity"/>
    <property type="evidence" value="ECO:0007669"/>
    <property type="project" value="InterPro"/>
</dbReference>
<keyword evidence="2" id="KW-1185">Reference proteome</keyword>
<dbReference type="InterPro" id="IPR046871">
    <property type="entry name" value="Pro_CA_2"/>
</dbReference>
<dbReference type="EMBL" id="SAIY01000014">
    <property type="protein sequence ID" value="NGM16271.1"/>
    <property type="molecule type" value="Genomic_DNA"/>
</dbReference>
<dbReference type="GO" id="GO:0008270">
    <property type="term" value="F:zinc ion binding"/>
    <property type="evidence" value="ECO:0007669"/>
    <property type="project" value="InterPro"/>
</dbReference>
<organism evidence="1 2">
    <name type="scientific">Verrucosispora sioxanthis</name>
    <dbReference type="NCBI Taxonomy" id="2499994"/>
    <lineage>
        <taxon>Bacteria</taxon>
        <taxon>Bacillati</taxon>
        <taxon>Actinomycetota</taxon>
        <taxon>Actinomycetes</taxon>
        <taxon>Micromonosporales</taxon>
        <taxon>Micromonosporaceae</taxon>
        <taxon>Micromonospora</taxon>
    </lineage>
</organism>
<dbReference type="Pfam" id="PF20393">
    <property type="entry name" value="Pro_CA_2"/>
    <property type="match status" value="1"/>
</dbReference>
<evidence type="ECO:0000313" key="2">
    <source>
        <dbReference type="Proteomes" id="UP000478148"/>
    </source>
</evidence>
<dbReference type="SUPFAM" id="SSF53056">
    <property type="entry name" value="beta-carbonic anhydrase, cab"/>
    <property type="match status" value="1"/>
</dbReference>
<dbReference type="InterPro" id="IPR036874">
    <property type="entry name" value="Carbonic_anhydrase_sf"/>
</dbReference>
<dbReference type="RefSeq" id="WP_164450124.1">
    <property type="nucleotide sequence ID" value="NZ_SAIY01000014.1"/>
</dbReference>
<comment type="caution">
    <text evidence="1">The sequence shown here is derived from an EMBL/GenBank/DDBJ whole genome shotgun (WGS) entry which is preliminary data.</text>
</comment>
<name>A0A6M1LDM0_9ACTN</name>
<proteinExistence type="predicted"/>
<dbReference type="AlphaFoldDB" id="A0A6M1LDM0"/>